<name>A0A7J4XHQ5_9BACE</name>
<dbReference type="EMBL" id="VWMK01000012">
    <property type="protein sequence ID" value="KAA3763847.1"/>
    <property type="molecule type" value="Genomic_DNA"/>
</dbReference>
<evidence type="ECO:0000313" key="1">
    <source>
        <dbReference type="EMBL" id="KAA3763847.1"/>
    </source>
</evidence>
<dbReference type="Proteomes" id="UP000422221">
    <property type="component" value="Unassembled WGS sequence"/>
</dbReference>
<dbReference type="InterPro" id="IPR021638">
    <property type="entry name" value="DUF3244"/>
</dbReference>
<sequence length="120" mass="13476">MKKIIFIIIALVVNVNMLMHAQPKVPTKVIILTGKGQLTSESVEVEMAWKGGLLAKFNEPLENATIEILSIDREVIYQQNMDAKTNDTLSIELPKNKPGKYIIEIISPQGILEGEFYIHN</sequence>
<dbReference type="Gene3D" id="2.60.40.3080">
    <property type="match status" value="1"/>
</dbReference>
<comment type="caution">
    <text evidence="1">The sequence shown here is derived from an EMBL/GenBank/DDBJ whole genome shotgun (WGS) entry which is preliminary data.</text>
</comment>
<protein>
    <submittedName>
        <fullName evidence="1">DUF3244 domain-containing protein</fullName>
    </submittedName>
</protein>
<accession>A0A7J4XHQ5</accession>
<evidence type="ECO:0000313" key="2">
    <source>
        <dbReference type="Proteomes" id="UP000422221"/>
    </source>
</evidence>
<gene>
    <name evidence="1" type="ORF">F3F73_12570</name>
</gene>
<dbReference type="AlphaFoldDB" id="A0A7J4XHQ5"/>
<dbReference type="Pfam" id="PF11589">
    <property type="entry name" value="DUF3244"/>
    <property type="match status" value="1"/>
</dbReference>
<organism evidence="1 2">
    <name type="scientific">Bacteroides salyersiae</name>
    <dbReference type="NCBI Taxonomy" id="291644"/>
    <lineage>
        <taxon>Bacteria</taxon>
        <taxon>Pseudomonadati</taxon>
        <taxon>Bacteroidota</taxon>
        <taxon>Bacteroidia</taxon>
        <taxon>Bacteroidales</taxon>
        <taxon>Bacteroidaceae</taxon>
        <taxon>Bacteroides</taxon>
    </lineage>
</organism>
<dbReference type="GeneID" id="93115084"/>
<proteinExistence type="predicted"/>
<dbReference type="RefSeq" id="WP_007479512.1">
    <property type="nucleotide sequence ID" value="NZ_CAXSTI010000015.1"/>
</dbReference>
<reference evidence="1 2" key="1">
    <citation type="journal article" date="2019" name="Nat. Med.">
        <title>A library of human gut bacterial isolates paired with longitudinal multiomics data enables mechanistic microbiome research.</title>
        <authorList>
            <person name="Poyet M."/>
            <person name="Groussin M."/>
            <person name="Gibbons S.M."/>
            <person name="Avila-Pacheco J."/>
            <person name="Jiang X."/>
            <person name="Kearney S.M."/>
            <person name="Perrotta A.R."/>
            <person name="Berdy B."/>
            <person name="Zhao S."/>
            <person name="Lieberman T.D."/>
            <person name="Swanson P.K."/>
            <person name="Smith M."/>
            <person name="Roesemann S."/>
            <person name="Alexander J.E."/>
            <person name="Rich S.A."/>
            <person name="Livny J."/>
            <person name="Vlamakis H."/>
            <person name="Clish C."/>
            <person name="Bullock K."/>
            <person name="Deik A."/>
            <person name="Scott J."/>
            <person name="Pierce K.A."/>
            <person name="Xavier R.J."/>
            <person name="Alm E.J."/>
        </authorList>
    </citation>
    <scope>NUCLEOTIDE SEQUENCE [LARGE SCALE GENOMIC DNA]</scope>
    <source>
        <strain evidence="1 2">BIOML-A10</strain>
    </source>
</reference>